<feature type="transmembrane region" description="Helical" evidence="6">
    <location>
        <begin position="89"/>
        <end position="116"/>
    </location>
</feature>
<dbReference type="KEGG" id="manq:L1994_03725"/>
<feature type="transmembrane region" description="Helical" evidence="6">
    <location>
        <begin position="422"/>
        <end position="439"/>
    </location>
</feature>
<evidence type="ECO:0000256" key="6">
    <source>
        <dbReference type="SAM" id="Phobius"/>
    </source>
</evidence>
<feature type="transmembrane region" description="Helical" evidence="6">
    <location>
        <begin position="391"/>
        <end position="410"/>
    </location>
</feature>
<keyword evidence="2" id="KW-1003">Cell membrane</keyword>
<feature type="transmembrane region" description="Helical" evidence="6">
    <location>
        <begin position="220"/>
        <end position="244"/>
    </location>
</feature>
<sequence>MSGQKKITQIAMRVGETERQSLISFSSTIILTFVGFLSTAYFAHSLGAGLLGEYWIFLAYFGVFSVISDFGISGAAVKKISEGGDIDEYFTASLLIRLILTSVTVAIIIFLAFLFVDFSETGLFPYLIIALILSGFSSVISAGVYAKGKVGINQISLLADSLFRIAIQVAFVYAGFRTGGLAAGFIAGITVAILINIKYLKITFKGFSKKHIKNLFGFSFWTFLSSAFICVTAYAGTILIGYFMKSSDAGVYTTTLALTSVVIFSASALNTALYPKFCRWYAEQKTDFIENALSGIFTYSFLLALPAVCGGIILGKEILYYLYGADFAIGYSALLFLFAAQFAQIFVIAALMTVNSAGHPGWTFRVYAVQSFLILVLSFYLIPLIGISGAALAVMIANISGAAISLWYAGQFAKIRYQKIQIRNIILSSVLMTVFLLISKEIFLPDTWYKTIILVLAGGILYFIILLKADKNLKNNLKKILLDIGIRI</sequence>
<dbReference type="GeneID" id="79949477"/>
<dbReference type="PANTHER" id="PTHR30250">
    <property type="entry name" value="PST FAMILY PREDICTED COLANIC ACID TRANSPORTER"/>
    <property type="match status" value="1"/>
</dbReference>
<dbReference type="InterPro" id="IPR050833">
    <property type="entry name" value="Poly_Biosynth_Transport"/>
</dbReference>
<feature type="transmembrane region" description="Helical" evidence="6">
    <location>
        <begin position="366"/>
        <end position="385"/>
    </location>
</feature>
<keyword evidence="4 6" id="KW-1133">Transmembrane helix</keyword>
<feature type="transmembrane region" description="Helical" evidence="6">
    <location>
        <begin position="21"/>
        <end position="42"/>
    </location>
</feature>
<evidence type="ECO:0000313" key="8">
    <source>
        <dbReference type="Proteomes" id="UP001218895"/>
    </source>
</evidence>
<dbReference type="RefSeq" id="WP_278100347.1">
    <property type="nucleotide sequence ID" value="NZ_CP091092.1"/>
</dbReference>
<gene>
    <name evidence="7" type="ORF">L1994_03725</name>
</gene>
<dbReference type="EMBL" id="CP091092">
    <property type="protein sequence ID" value="WFN37506.1"/>
    <property type="molecule type" value="Genomic_DNA"/>
</dbReference>
<evidence type="ECO:0000256" key="2">
    <source>
        <dbReference type="ARBA" id="ARBA00022475"/>
    </source>
</evidence>
<evidence type="ECO:0000256" key="1">
    <source>
        <dbReference type="ARBA" id="ARBA00004651"/>
    </source>
</evidence>
<feature type="transmembrane region" description="Helical" evidence="6">
    <location>
        <begin position="296"/>
        <end position="323"/>
    </location>
</feature>
<comment type="subcellular location">
    <subcellularLocation>
        <location evidence="1">Cell membrane</location>
        <topology evidence="1">Multi-pass membrane protein</topology>
    </subcellularLocation>
</comment>
<dbReference type="Proteomes" id="UP001218895">
    <property type="component" value="Chromosome"/>
</dbReference>
<feature type="transmembrane region" description="Helical" evidence="6">
    <location>
        <begin position="451"/>
        <end position="469"/>
    </location>
</feature>
<keyword evidence="8" id="KW-1185">Reference proteome</keyword>
<protein>
    <submittedName>
        <fullName evidence="7">Flippase</fullName>
    </submittedName>
</protein>
<feature type="transmembrane region" description="Helical" evidence="6">
    <location>
        <begin position="329"/>
        <end position="354"/>
    </location>
</feature>
<dbReference type="Pfam" id="PF13440">
    <property type="entry name" value="Polysacc_synt_3"/>
    <property type="match status" value="1"/>
</dbReference>
<dbReference type="GO" id="GO:0005886">
    <property type="term" value="C:plasma membrane"/>
    <property type="evidence" value="ECO:0007669"/>
    <property type="project" value="UniProtKB-SubCell"/>
</dbReference>
<evidence type="ECO:0000256" key="4">
    <source>
        <dbReference type="ARBA" id="ARBA00022989"/>
    </source>
</evidence>
<feature type="transmembrane region" description="Helical" evidence="6">
    <location>
        <begin position="157"/>
        <end position="176"/>
    </location>
</feature>
<name>A0AAF0FT78_9EURY</name>
<dbReference type="CDD" id="cd13128">
    <property type="entry name" value="MATE_Wzx_like"/>
    <property type="match status" value="1"/>
</dbReference>
<feature type="transmembrane region" description="Helical" evidence="6">
    <location>
        <begin position="122"/>
        <end position="145"/>
    </location>
</feature>
<evidence type="ECO:0000256" key="5">
    <source>
        <dbReference type="ARBA" id="ARBA00023136"/>
    </source>
</evidence>
<feature type="transmembrane region" description="Helical" evidence="6">
    <location>
        <begin position="54"/>
        <end position="77"/>
    </location>
</feature>
<keyword evidence="5 6" id="KW-0472">Membrane</keyword>
<keyword evidence="3 6" id="KW-0812">Transmembrane</keyword>
<feature type="transmembrane region" description="Helical" evidence="6">
    <location>
        <begin position="182"/>
        <end position="200"/>
    </location>
</feature>
<dbReference type="AlphaFoldDB" id="A0AAF0FT78"/>
<proteinExistence type="predicted"/>
<feature type="transmembrane region" description="Helical" evidence="6">
    <location>
        <begin position="256"/>
        <end position="275"/>
    </location>
</feature>
<accession>A0AAF0FT78</accession>
<evidence type="ECO:0000256" key="3">
    <source>
        <dbReference type="ARBA" id="ARBA00022692"/>
    </source>
</evidence>
<organism evidence="7 8">
    <name type="scientific">Methanomicrobium antiquum</name>
    <dbReference type="NCBI Taxonomy" id="487686"/>
    <lineage>
        <taxon>Archaea</taxon>
        <taxon>Methanobacteriati</taxon>
        <taxon>Methanobacteriota</taxon>
        <taxon>Stenosarchaea group</taxon>
        <taxon>Methanomicrobia</taxon>
        <taxon>Methanomicrobiales</taxon>
        <taxon>Methanomicrobiaceae</taxon>
        <taxon>Methanomicrobium</taxon>
    </lineage>
</organism>
<dbReference type="PANTHER" id="PTHR30250:SF11">
    <property type="entry name" value="O-ANTIGEN TRANSPORTER-RELATED"/>
    <property type="match status" value="1"/>
</dbReference>
<reference evidence="7" key="1">
    <citation type="submission" date="2022-01" db="EMBL/GenBank/DDBJ databases">
        <title>Complete genome of Methanomicrobium antiquum DSM 21220.</title>
        <authorList>
            <person name="Chen S.-C."/>
            <person name="You Y.-T."/>
            <person name="Zhou Y.-Z."/>
            <person name="Lai M.-C."/>
        </authorList>
    </citation>
    <scope>NUCLEOTIDE SEQUENCE</scope>
    <source>
        <strain evidence="7">DSM 21220</strain>
    </source>
</reference>
<evidence type="ECO:0000313" key="7">
    <source>
        <dbReference type="EMBL" id="WFN37506.1"/>
    </source>
</evidence>